<dbReference type="EMBL" id="JABVXQ010000002">
    <property type="protein sequence ID" value="KAF6125241.1"/>
    <property type="molecule type" value="Genomic_DNA"/>
</dbReference>
<comment type="caution">
    <text evidence="1">The sequence shown here is derived from an EMBL/GenBank/DDBJ whole genome shotgun (WGS) entry which is preliminary data.</text>
</comment>
<name>A0A834EQD5_9CHIR</name>
<reference evidence="1 2" key="1">
    <citation type="journal article" date="2020" name="Nature">
        <title>Six reference-quality genomes reveal evolution of bat adaptations.</title>
        <authorList>
            <person name="Jebb D."/>
            <person name="Huang Z."/>
            <person name="Pippel M."/>
            <person name="Hughes G.M."/>
            <person name="Lavrichenko K."/>
            <person name="Devanna P."/>
            <person name="Winkler S."/>
            <person name="Jermiin L.S."/>
            <person name="Skirmuntt E.C."/>
            <person name="Katzourakis A."/>
            <person name="Burkitt-Gray L."/>
            <person name="Ray D.A."/>
            <person name="Sullivan K.A.M."/>
            <person name="Roscito J.G."/>
            <person name="Kirilenko B.M."/>
            <person name="Davalos L.M."/>
            <person name="Corthals A.P."/>
            <person name="Power M.L."/>
            <person name="Jones G."/>
            <person name="Ransome R.D."/>
            <person name="Dechmann D.K.N."/>
            <person name="Locatelli A.G."/>
            <person name="Puechmaille S.J."/>
            <person name="Fedrigo O."/>
            <person name="Jarvis E.D."/>
            <person name="Hiller M."/>
            <person name="Vernes S.C."/>
            <person name="Myers E.W."/>
            <person name="Teeling E.C."/>
        </authorList>
    </citation>
    <scope>NUCLEOTIDE SEQUENCE [LARGE SCALE GENOMIC DNA]</scope>
    <source>
        <strain evidence="1">Bat1K_MPI-CBG_1</strain>
    </source>
</reference>
<proteinExistence type="predicted"/>
<organism evidence="1 2">
    <name type="scientific">Phyllostomus discolor</name>
    <name type="common">pale spear-nosed bat</name>
    <dbReference type="NCBI Taxonomy" id="89673"/>
    <lineage>
        <taxon>Eukaryota</taxon>
        <taxon>Metazoa</taxon>
        <taxon>Chordata</taxon>
        <taxon>Craniata</taxon>
        <taxon>Vertebrata</taxon>
        <taxon>Euteleostomi</taxon>
        <taxon>Mammalia</taxon>
        <taxon>Eutheria</taxon>
        <taxon>Laurasiatheria</taxon>
        <taxon>Chiroptera</taxon>
        <taxon>Yangochiroptera</taxon>
        <taxon>Phyllostomidae</taxon>
        <taxon>Phyllostominae</taxon>
        <taxon>Phyllostomus</taxon>
    </lineage>
</organism>
<evidence type="ECO:0000313" key="2">
    <source>
        <dbReference type="Proteomes" id="UP000664940"/>
    </source>
</evidence>
<dbReference type="AlphaFoldDB" id="A0A834EQD5"/>
<sequence length="151" mass="17363">MPTEYIPLGLSYVYISRGKCLYTAVYIIKYKYEHTTHTQNSLLVSPNNLSPEISSSQYTESSLILLITHMVFQLSSCPILPRCPLLCLLCLMATHFHFHIRAFICPRWVLLSWLHAQDNKVPILLSMSHFLGQLAVFYDTLMICLCFTSEV</sequence>
<dbReference type="Proteomes" id="UP000664940">
    <property type="component" value="Unassembled WGS sequence"/>
</dbReference>
<evidence type="ECO:0000313" key="1">
    <source>
        <dbReference type="EMBL" id="KAF6125241.1"/>
    </source>
</evidence>
<protein>
    <submittedName>
        <fullName evidence="1">Uncharacterized protein</fullName>
    </submittedName>
</protein>
<accession>A0A834EQD5</accession>
<gene>
    <name evidence="1" type="ORF">HJG60_009761</name>
</gene>